<reference evidence="3" key="1">
    <citation type="submission" date="2016-02" db="EMBL/GenBank/DDBJ databases">
        <authorList>
            <person name="Rodrigo-Torres Lidia"/>
            <person name="Arahal R.David."/>
        </authorList>
    </citation>
    <scope>NUCLEOTIDE SEQUENCE [LARGE SCALE GENOMIC DNA]</scope>
    <source>
        <strain evidence="3">CECT 8713</strain>
    </source>
</reference>
<dbReference type="AlphaFoldDB" id="A0A128F7H3"/>
<keyword evidence="3" id="KW-1185">Reference proteome</keyword>
<dbReference type="OrthoDB" id="9815116at2"/>
<dbReference type="SUPFAM" id="SSF52540">
    <property type="entry name" value="P-loop containing nucleoside triphosphate hydrolases"/>
    <property type="match status" value="1"/>
</dbReference>
<dbReference type="InterPro" id="IPR025669">
    <property type="entry name" value="AAA_dom"/>
</dbReference>
<dbReference type="EMBL" id="FIZY01000018">
    <property type="protein sequence ID" value="CZF82455.1"/>
    <property type="molecule type" value="Genomic_DNA"/>
</dbReference>
<dbReference type="RefSeq" id="WP_062709302.1">
    <property type="nucleotide sequence ID" value="NZ_CAWRCI010000018.1"/>
</dbReference>
<proteinExistence type="predicted"/>
<keyword evidence="2" id="KW-0378">Hydrolase</keyword>
<dbReference type="InterPro" id="IPR050678">
    <property type="entry name" value="DNA_Partitioning_ATPase"/>
</dbReference>
<evidence type="ECO:0000259" key="1">
    <source>
        <dbReference type="Pfam" id="PF13614"/>
    </source>
</evidence>
<organism evidence="2 3">
    <name type="scientific">Grimontia marina</name>
    <dbReference type="NCBI Taxonomy" id="646534"/>
    <lineage>
        <taxon>Bacteria</taxon>
        <taxon>Pseudomonadati</taxon>
        <taxon>Pseudomonadota</taxon>
        <taxon>Gammaproteobacteria</taxon>
        <taxon>Vibrionales</taxon>
        <taxon>Vibrionaceae</taxon>
        <taxon>Grimontia</taxon>
    </lineage>
</organism>
<feature type="domain" description="AAA" evidence="1">
    <location>
        <begin position="5"/>
        <end position="181"/>
    </location>
</feature>
<dbReference type="Gene3D" id="3.40.50.300">
    <property type="entry name" value="P-loop containing nucleotide triphosphate hydrolases"/>
    <property type="match status" value="1"/>
</dbReference>
<dbReference type="Proteomes" id="UP000073601">
    <property type="component" value="Unassembled WGS sequence"/>
</dbReference>
<sequence>MRRIIFNQKGGVGKSSISVNLAALSAASGKKTLLIDLDIQGNSSHYLGVDINAKNDRTIADLLDQTVSWFSVSTPIKNFPQATAYENLDIIPSSPRLATLEPELERRYKIYKLRDALDELEKEYDRIYIDTPPNLNFYSKAGLIAAHKLLIPFDCDSFSHQALLTLMDNLAELRDDHNRKLMLEGVVVNMFNAQAKFPGQIIENVRELGLPLLEPFIPQSVKMKESHYHQKPLMHFAPKHKLSESFQALYDQLESSEEEPLRDKTA</sequence>
<evidence type="ECO:0000313" key="3">
    <source>
        <dbReference type="Proteomes" id="UP000073601"/>
    </source>
</evidence>
<dbReference type="CDD" id="cd02042">
    <property type="entry name" value="ParAB_family"/>
    <property type="match status" value="1"/>
</dbReference>
<name>A0A128F7H3_9GAMM</name>
<protein>
    <submittedName>
        <fullName evidence="2">Sporulation initiation inhibitor protein Soj</fullName>
        <ecNumber evidence="2">3.6.-.-</ecNumber>
    </submittedName>
</protein>
<gene>
    <name evidence="2" type="primary">soj_2</name>
    <name evidence="2" type="ORF">GMA8713_02227</name>
</gene>
<dbReference type="PANTHER" id="PTHR13696">
    <property type="entry name" value="P-LOOP CONTAINING NUCLEOSIDE TRIPHOSPHATE HYDROLASE"/>
    <property type="match status" value="1"/>
</dbReference>
<dbReference type="Pfam" id="PF13614">
    <property type="entry name" value="AAA_31"/>
    <property type="match status" value="1"/>
</dbReference>
<accession>A0A128F7H3</accession>
<dbReference type="InterPro" id="IPR027417">
    <property type="entry name" value="P-loop_NTPase"/>
</dbReference>
<dbReference type="EC" id="3.6.-.-" evidence="2"/>
<evidence type="ECO:0000313" key="2">
    <source>
        <dbReference type="EMBL" id="CZF82455.1"/>
    </source>
</evidence>
<dbReference type="GO" id="GO:0016787">
    <property type="term" value="F:hydrolase activity"/>
    <property type="evidence" value="ECO:0007669"/>
    <property type="project" value="UniProtKB-KW"/>
</dbReference>
<dbReference type="PANTHER" id="PTHR13696:SF52">
    <property type="entry name" value="PARA FAMILY PROTEIN CT_582"/>
    <property type="match status" value="1"/>
</dbReference>